<gene>
    <name evidence="2" type="ORF">E2C01_032102</name>
</gene>
<protein>
    <submittedName>
        <fullName evidence="2">Uncharacterized protein</fullName>
    </submittedName>
</protein>
<comment type="caution">
    <text evidence="2">The sequence shown here is derived from an EMBL/GenBank/DDBJ whole genome shotgun (WGS) entry which is preliminary data.</text>
</comment>
<dbReference type="EMBL" id="VSRR010004112">
    <property type="protein sequence ID" value="MPC38593.1"/>
    <property type="molecule type" value="Genomic_DNA"/>
</dbReference>
<proteinExistence type="predicted"/>
<organism evidence="2 3">
    <name type="scientific">Portunus trituberculatus</name>
    <name type="common">Swimming crab</name>
    <name type="synonym">Neptunus trituberculatus</name>
    <dbReference type="NCBI Taxonomy" id="210409"/>
    <lineage>
        <taxon>Eukaryota</taxon>
        <taxon>Metazoa</taxon>
        <taxon>Ecdysozoa</taxon>
        <taxon>Arthropoda</taxon>
        <taxon>Crustacea</taxon>
        <taxon>Multicrustacea</taxon>
        <taxon>Malacostraca</taxon>
        <taxon>Eumalacostraca</taxon>
        <taxon>Eucarida</taxon>
        <taxon>Decapoda</taxon>
        <taxon>Pleocyemata</taxon>
        <taxon>Brachyura</taxon>
        <taxon>Eubrachyura</taxon>
        <taxon>Portunoidea</taxon>
        <taxon>Portunidae</taxon>
        <taxon>Portuninae</taxon>
        <taxon>Portunus</taxon>
    </lineage>
</organism>
<dbReference type="OrthoDB" id="5583482at2759"/>
<accession>A0A5B7F0G7</accession>
<name>A0A5B7F0G7_PORTR</name>
<evidence type="ECO:0000256" key="1">
    <source>
        <dbReference type="SAM" id="Coils"/>
    </source>
</evidence>
<evidence type="ECO:0000313" key="2">
    <source>
        <dbReference type="EMBL" id="MPC38593.1"/>
    </source>
</evidence>
<keyword evidence="3" id="KW-1185">Reference proteome</keyword>
<dbReference type="AlphaFoldDB" id="A0A5B7F0G7"/>
<feature type="coiled-coil region" evidence="1">
    <location>
        <begin position="5"/>
        <end position="85"/>
    </location>
</feature>
<sequence length="110" mass="12998">MFSKTQLTEIEHEELKAEVEELKLQKSKLKAELAKESQKHNIKLESLNQQLTEKTEEAKKLTVKASDLENEVQVLNRKHNNALKVSHSWFMCNFVIDFLHEFFHDESLQF</sequence>
<reference evidence="2 3" key="1">
    <citation type="submission" date="2019-05" db="EMBL/GenBank/DDBJ databases">
        <title>Another draft genome of Portunus trituberculatus and its Hox gene families provides insights of decapod evolution.</title>
        <authorList>
            <person name="Jeong J.-H."/>
            <person name="Song I."/>
            <person name="Kim S."/>
            <person name="Choi T."/>
            <person name="Kim D."/>
            <person name="Ryu S."/>
            <person name="Kim W."/>
        </authorList>
    </citation>
    <scope>NUCLEOTIDE SEQUENCE [LARGE SCALE GENOMIC DNA]</scope>
    <source>
        <tissue evidence="2">Muscle</tissue>
    </source>
</reference>
<keyword evidence="1" id="KW-0175">Coiled coil</keyword>
<dbReference type="Proteomes" id="UP000324222">
    <property type="component" value="Unassembled WGS sequence"/>
</dbReference>
<evidence type="ECO:0000313" key="3">
    <source>
        <dbReference type="Proteomes" id="UP000324222"/>
    </source>
</evidence>